<evidence type="ECO:0000256" key="3">
    <source>
        <dbReference type="ARBA" id="ARBA00023015"/>
    </source>
</evidence>
<dbReference type="InterPro" id="IPR003340">
    <property type="entry name" value="B3_DNA-bd"/>
</dbReference>
<accession>A0AAP0L721</accession>
<keyword evidence="6" id="KW-0539">Nucleus</keyword>
<keyword evidence="2" id="KW-0677">Repeat</keyword>
<dbReference type="PANTHER" id="PTHR31674:SF62">
    <property type="entry name" value="B3 DOMAIN-CONTAINING PROTEIN REM14-RELATED"/>
    <property type="match status" value="1"/>
</dbReference>
<proteinExistence type="predicted"/>
<keyword evidence="9" id="KW-1185">Reference proteome</keyword>
<organism evidence="8 9">
    <name type="scientific">Stephania cephalantha</name>
    <dbReference type="NCBI Taxonomy" id="152367"/>
    <lineage>
        <taxon>Eukaryota</taxon>
        <taxon>Viridiplantae</taxon>
        <taxon>Streptophyta</taxon>
        <taxon>Embryophyta</taxon>
        <taxon>Tracheophyta</taxon>
        <taxon>Spermatophyta</taxon>
        <taxon>Magnoliopsida</taxon>
        <taxon>Ranunculales</taxon>
        <taxon>Menispermaceae</taxon>
        <taxon>Menispermoideae</taxon>
        <taxon>Cissampelideae</taxon>
        <taxon>Stephania</taxon>
    </lineage>
</organism>
<dbReference type="AlphaFoldDB" id="A0AAP0L721"/>
<comment type="caution">
    <text evidence="8">The sequence shown here is derived from an EMBL/GenBank/DDBJ whole genome shotgun (WGS) entry which is preliminary data.</text>
</comment>
<evidence type="ECO:0000259" key="7">
    <source>
        <dbReference type="PROSITE" id="PS50863"/>
    </source>
</evidence>
<dbReference type="Gene3D" id="2.40.330.10">
    <property type="entry name" value="DNA-binding pseudobarrel domain"/>
    <property type="match status" value="2"/>
</dbReference>
<evidence type="ECO:0000256" key="6">
    <source>
        <dbReference type="ARBA" id="ARBA00023242"/>
    </source>
</evidence>
<evidence type="ECO:0000313" key="8">
    <source>
        <dbReference type="EMBL" id="KAK9165777.1"/>
    </source>
</evidence>
<evidence type="ECO:0000313" key="9">
    <source>
        <dbReference type="Proteomes" id="UP001419268"/>
    </source>
</evidence>
<evidence type="ECO:0000256" key="5">
    <source>
        <dbReference type="ARBA" id="ARBA00023163"/>
    </source>
</evidence>
<dbReference type="Proteomes" id="UP001419268">
    <property type="component" value="Unassembled WGS sequence"/>
</dbReference>
<dbReference type="InterPro" id="IPR015300">
    <property type="entry name" value="DNA-bd_pseudobarrel_sf"/>
</dbReference>
<keyword evidence="4" id="KW-0238">DNA-binding</keyword>
<dbReference type="InterPro" id="IPR039218">
    <property type="entry name" value="REM_fam"/>
</dbReference>
<evidence type="ECO:0000256" key="1">
    <source>
        <dbReference type="ARBA" id="ARBA00004123"/>
    </source>
</evidence>
<dbReference type="Pfam" id="PF02362">
    <property type="entry name" value="B3"/>
    <property type="match status" value="2"/>
</dbReference>
<evidence type="ECO:0000256" key="2">
    <source>
        <dbReference type="ARBA" id="ARBA00022737"/>
    </source>
</evidence>
<gene>
    <name evidence="8" type="ORF">Scep_000968</name>
</gene>
<dbReference type="SUPFAM" id="SSF101936">
    <property type="entry name" value="DNA-binding pseudobarrel domain"/>
    <property type="match status" value="2"/>
</dbReference>
<dbReference type="EMBL" id="JBBNAG010000001">
    <property type="protein sequence ID" value="KAK9165777.1"/>
    <property type="molecule type" value="Genomic_DNA"/>
</dbReference>
<dbReference type="PROSITE" id="PS50863">
    <property type="entry name" value="B3"/>
    <property type="match status" value="1"/>
</dbReference>
<feature type="domain" description="TF-B3" evidence="7">
    <location>
        <begin position="5"/>
        <end position="100"/>
    </location>
</feature>
<protein>
    <recommendedName>
        <fullName evidence="7">TF-B3 domain-containing protein</fullName>
    </recommendedName>
</protein>
<dbReference type="GO" id="GO:0003677">
    <property type="term" value="F:DNA binding"/>
    <property type="evidence" value="ECO:0007669"/>
    <property type="project" value="UniProtKB-KW"/>
</dbReference>
<keyword evidence="5" id="KW-0804">Transcription</keyword>
<dbReference type="PANTHER" id="PTHR31674">
    <property type="entry name" value="B3 DOMAIN-CONTAINING PROTEIN REM-LIKE 3-RELATED"/>
    <property type="match status" value="1"/>
</dbReference>
<keyword evidence="3" id="KW-0805">Transcription regulation</keyword>
<evidence type="ECO:0000256" key="4">
    <source>
        <dbReference type="ARBA" id="ARBA00023125"/>
    </source>
</evidence>
<dbReference type="SMART" id="SM01019">
    <property type="entry name" value="B3"/>
    <property type="match status" value="2"/>
</dbReference>
<comment type="subcellular location">
    <subcellularLocation>
        <location evidence="1">Nucleus</location>
    </subcellularLocation>
</comment>
<dbReference type="CDD" id="cd10017">
    <property type="entry name" value="B3_DNA"/>
    <property type="match status" value="2"/>
</dbReference>
<name>A0AAP0L721_9MAGN</name>
<dbReference type="GO" id="GO:0005634">
    <property type="term" value="C:nucleus"/>
    <property type="evidence" value="ECO:0007669"/>
    <property type="project" value="UniProtKB-SubCell"/>
</dbReference>
<reference evidence="8 9" key="1">
    <citation type="submission" date="2024-01" db="EMBL/GenBank/DDBJ databases">
        <title>Genome assemblies of Stephania.</title>
        <authorList>
            <person name="Yang L."/>
        </authorList>
    </citation>
    <scope>NUCLEOTIDE SEQUENCE [LARGE SCALE GENOMIC DNA]</scope>
    <source>
        <strain evidence="8">JXDWG</strain>
        <tissue evidence="8">Leaf</tissue>
    </source>
</reference>
<sequence>MVDRNHFFKCMIHGNYAEKLIIPKAFRTQKLNGVGDCRHAKLRTKRGETWNVKMKSDDEEMRLDKGWKEFVKDNEVCLGDFLVFEHKGNMVFDVLLFDPSACEKEYCSTSKKKNTAAKHKIAELMYESSEQDPLKAAEAYRTSRPHFIKQITANSGFKTPLDIPLNFARSNGLLDNGKKVALRDHRKKNLQNVNLLVRHIPHARVRFGSGTIQFFKGNDIRLGDVCVFELDPTAKKKGKIAFYVKVFRGLRKARTKK</sequence>